<gene>
    <name evidence="1" type="ORF">RYX45_17325</name>
</gene>
<dbReference type="InterPro" id="IPR035218">
    <property type="entry name" value="DUF5327"/>
</dbReference>
<sequence length="96" mass="10574">MNITGKSIVKQMEEQVSRLREAVDRGDVSAIREYTAVIESHCQLIKSGTSAKQTEIPAASYAHTPVQATYPNETKIISTSVQQDEPAPPKDNLLDF</sequence>
<accession>A0AAJ2NR94</accession>
<evidence type="ECO:0000313" key="1">
    <source>
        <dbReference type="EMBL" id="MDV2886959.1"/>
    </source>
</evidence>
<dbReference type="Pfam" id="PF17261">
    <property type="entry name" value="DUF5327"/>
    <property type="match status" value="1"/>
</dbReference>
<comment type="caution">
    <text evidence="1">The sequence shown here is derived from an EMBL/GenBank/DDBJ whole genome shotgun (WGS) entry which is preliminary data.</text>
</comment>
<protein>
    <submittedName>
        <fullName evidence="1">YwdI family protein</fullName>
    </submittedName>
</protein>
<dbReference type="AlphaFoldDB" id="A0AAJ2NR94"/>
<organism evidence="1 2">
    <name type="scientific">Alkalihalophilus pseudofirmus</name>
    <name type="common">Bacillus pseudofirmus</name>
    <dbReference type="NCBI Taxonomy" id="79885"/>
    <lineage>
        <taxon>Bacteria</taxon>
        <taxon>Bacillati</taxon>
        <taxon>Bacillota</taxon>
        <taxon>Bacilli</taxon>
        <taxon>Bacillales</taxon>
        <taxon>Bacillaceae</taxon>
        <taxon>Alkalihalophilus</taxon>
    </lineage>
</organism>
<dbReference type="RefSeq" id="WP_323467490.1">
    <property type="nucleotide sequence ID" value="NZ_CP144224.1"/>
</dbReference>
<proteinExistence type="predicted"/>
<dbReference type="EMBL" id="JAWJAY010000006">
    <property type="protein sequence ID" value="MDV2886959.1"/>
    <property type="molecule type" value="Genomic_DNA"/>
</dbReference>
<reference evidence="1" key="1">
    <citation type="submission" date="2023-10" db="EMBL/GenBank/DDBJ databases">
        <title>Screening of Alkalihalophilus pseudofirmusBZ-TG-HK211 and Its Alleviation of Salt Stress on Rapeseed Growth.</title>
        <authorList>
            <person name="Zhao B."/>
            <person name="Guo T."/>
        </authorList>
    </citation>
    <scope>NUCLEOTIDE SEQUENCE</scope>
    <source>
        <strain evidence="1">BZ-TG-HK211</strain>
    </source>
</reference>
<evidence type="ECO:0000313" key="2">
    <source>
        <dbReference type="Proteomes" id="UP001285636"/>
    </source>
</evidence>
<name>A0AAJ2NR94_ALKPS</name>
<dbReference type="Proteomes" id="UP001285636">
    <property type="component" value="Unassembled WGS sequence"/>
</dbReference>